<keyword evidence="1" id="KW-0520">NAD</keyword>
<dbReference type="InterPro" id="IPR029014">
    <property type="entry name" value="NiFe-Hase_large"/>
</dbReference>
<organism evidence="3 4">
    <name type="scientific">Caldimicrobium thiodismutans</name>
    <dbReference type="NCBI Taxonomy" id="1653476"/>
    <lineage>
        <taxon>Bacteria</taxon>
        <taxon>Pseudomonadati</taxon>
        <taxon>Thermodesulfobacteriota</taxon>
        <taxon>Thermodesulfobacteria</taxon>
        <taxon>Thermodesulfobacteriales</taxon>
        <taxon>Thermodesulfobacteriaceae</taxon>
        <taxon>Caldimicrobium</taxon>
    </lineage>
</organism>
<gene>
    <name evidence="1" type="primary">nuoD</name>
    <name evidence="3" type="ORF">THC_0918</name>
</gene>
<accession>A0A0U5AH78</accession>
<dbReference type="STRING" id="1653476.THC_0918"/>
<dbReference type="Gene3D" id="1.10.645.10">
    <property type="entry name" value="Cytochrome-c3 Hydrogenase, chain B"/>
    <property type="match status" value="1"/>
</dbReference>
<reference evidence="4" key="2">
    <citation type="journal article" date="2016" name="Int. J. Syst. Evol. Microbiol.">
        <title>Caldimicrobium thiodismutans sp. nov., a sulfur-disproportionating bacterium isolated from a hot spring.</title>
        <authorList>
            <person name="Kojima H."/>
            <person name="Umezawa K."/>
            <person name="Fukui M."/>
        </authorList>
    </citation>
    <scope>NUCLEOTIDE SEQUENCE [LARGE SCALE GENOMIC DNA]</scope>
    <source>
        <strain evidence="4">TF1</strain>
    </source>
</reference>
<evidence type="ECO:0000313" key="3">
    <source>
        <dbReference type="EMBL" id="BAU23303.1"/>
    </source>
</evidence>
<dbReference type="InterPro" id="IPR001135">
    <property type="entry name" value="NADH_Q_OxRdtase_suD"/>
</dbReference>
<keyword evidence="1" id="KW-0813">Transport</keyword>
<dbReference type="PATRIC" id="fig|1653476.3.peg.952"/>
<dbReference type="PANTHER" id="PTHR11993:SF10">
    <property type="entry name" value="NADH DEHYDROGENASE [UBIQUINONE] IRON-SULFUR PROTEIN 2, MITOCHONDRIAL"/>
    <property type="match status" value="1"/>
</dbReference>
<comment type="function">
    <text evidence="1">NDH-1 shuttles electrons from NADH, via FMN and iron-sulfur (Fe-S) centers, to quinones in the respiratory chain. The immediate electron acceptor for the enzyme in this species is believed to be ubiquinone. Couples the redox reaction to proton translocation (for every two electrons transferred, four hydrogen ions are translocated across the cytoplasmic membrane), and thus conserves the redox energy in a proton gradient.</text>
</comment>
<dbReference type="SUPFAM" id="SSF56762">
    <property type="entry name" value="HydB/Nqo4-like"/>
    <property type="match status" value="1"/>
</dbReference>
<sequence>MREKNSAYKELTYSVEDPFFSPFEIQMGPQHPSTHGVLKLRLVLEGEKIVDLEPVVGFLHRGLEKLAENLNYAQVLPLTDRLDYISAMNNNTGYALAVERLLGIEPPPRGKYLRTMVCELARIASHLLWLATHALDIGAMTVFLYCFREREMTLNFFEKICGARLTVSYPRIGGVRLDVEESVLEEIYNFIPYMYSKIEEYEGLLSENRIWLDRTKGVGVISGDEALAYGLTGPSLRGSGIPYDIRKHFPYDAYPEVEFEIPVGKNGDTYDRYWVRLQEMRQSLKIIKQCIEKMPEGPVCAELSPDLDMPLYKRAFKAEALGESTLIAFLNEGGEIVPKGELYSAVEGAKGELGFYLVSDGSGRPYRLHIRAPSFIHISALKKLTQDHFLADLVTIIGTLDIVMGECDR</sequence>
<evidence type="ECO:0000259" key="2">
    <source>
        <dbReference type="Pfam" id="PF00346"/>
    </source>
</evidence>
<dbReference type="GO" id="GO:0005886">
    <property type="term" value="C:plasma membrane"/>
    <property type="evidence" value="ECO:0007669"/>
    <property type="project" value="UniProtKB-SubCell"/>
</dbReference>
<dbReference type="Pfam" id="PF00346">
    <property type="entry name" value="Complex1_49kDa"/>
    <property type="match status" value="1"/>
</dbReference>
<dbReference type="KEGG" id="cthi:THC_0918"/>
<comment type="subcellular location">
    <subcellularLocation>
        <location evidence="1">Cell membrane</location>
        <topology evidence="1">Peripheral membrane protein</topology>
        <orientation evidence="1">Cytoplasmic side</orientation>
    </subcellularLocation>
</comment>
<dbReference type="EMBL" id="AP014945">
    <property type="protein sequence ID" value="BAU23303.1"/>
    <property type="molecule type" value="Genomic_DNA"/>
</dbReference>
<keyword evidence="1" id="KW-0830">Ubiquinone</keyword>
<dbReference type="AlphaFoldDB" id="A0A0U5AH78"/>
<protein>
    <recommendedName>
        <fullName evidence="1">NADH-quinone oxidoreductase subunit D</fullName>
        <ecNumber evidence="1">7.1.1.-</ecNumber>
    </recommendedName>
    <alternativeName>
        <fullName evidence="1">NADH dehydrogenase I subunit D</fullName>
    </alternativeName>
    <alternativeName>
        <fullName evidence="1">NDH-1 subunit D</fullName>
    </alternativeName>
</protein>
<dbReference type="GO" id="GO:0051287">
    <property type="term" value="F:NAD binding"/>
    <property type="evidence" value="ECO:0007669"/>
    <property type="project" value="InterPro"/>
</dbReference>
<dbReference type="Proteomes" id="UP000068196">
    <property type="component" value="Chromosome"/>
</dbReference>
<dbReference type="OrthoDB" id="9801496at2"/>
<dbReference type="GO" id="GO:0050136">
    <property type="term" value="F:NADH dehydrogenase (quinone) (non-electrogenic) activity"/>
    <property type="evidence" value="ECO:0007669"/>
    <property type="project" value="UniProtKB-UniRule"/>
</dbReference>
<proteinExistence type="inferred from homology"/>
<reference evidence="3 4" key="1">
    <citation type="journal article" date="2016" name="Int. J. Syst. Evol. Microbiol.">
        <title>Caldimicrobium thiodismutans sp. nov., a sulfur-disproportionating bacterium isolated from a hot spring, and emended description of the genus Caldimicrobium.</title>
        <authorList>
            <person name="Kojima H."/>
            <person name="Umezawa K."/>
            <person name="Fukui M."/>
        </authorList>
    </citation>
    <scope>NUCLEOTIDE SEQUENCE [LARGE SCALE GENOMIC DNA]</scope>
    <source>
        <strain evidence="3 4">TF1</strain>
    </source>
</reference>
<comment type="similarity">
    <text evidence="1">Belongs to the complex I 49 kDa subunit family.</text>
</comment>
<name>A0A0U5AH78_9BACT</name>
<keyword evidence="1" id="KW-1003">Cell membrane</keyword>
<keyword evidence="1" id="KW-0472">Membrane</keyword>
<dbReference type="InterPro" id="IPR022885">
    <property type="entry name" value="NDH1_su_D/H"/>
</dbReference>
<dbReference type="GO" id="GO:0048038">
    <property type="term" value="F:quinone binding"/>
    <property type="evidence" value="ECO:0007669"/>
    <property type="project" value="UniProtKB-KW"/>
</dbReference>
<feature type="domain" description="NADH-quinone oxidoreductase subunit D" evidence="2">
    <location>
        <begin position="136"/>
        <end position="409"/>
    </location>
</feature>
<dbReference type="EC" id="7.1.1.-" evidence="1"/>
<keyword evidence="1" id="KW-0874">Quinone</keyword>
<evidence type="ECO:0000256" key="1">
    <source>
        <dbReference type="HAMAP-Rule" id="MF_01358"/>
    </source>
</evidence>
<evidence type="ECO:0000313" key="4">
    <source>
        <dbReference type="Proteomes" id="UP000068196"/>
    </source>
</evidence>
<dbReference type="HAMAP" id="MF_01358">
    <property type="entry name" value="NDH1_NuoD"/>
    <property type="match status" value="1"/>
</dbReference>
<dbReference type="NCBIfam" id="NF004739">
    <property type="entry name" value="PRK06075.1"/>
    <property type="match status" value="1"/>
</dbReference>
<keyword evidence="4" id="KW-1185">Reference proteome</keyword>
<comment type="catalytic activity">
    <reaction evidence="1">
        <text>a quinone + NADH + 5 H(+)(in) = a quinol + NAD(+) + 4 H(+)(out)</text>
        <dbReference type="Rhea" id="RHEA:57888"/>
        <dbReference type="ChEBI" id="CHEBI:15378"/>
        <dbReference type="ChEBI" id="CHEBI:24646"/>
        <dbReference type="ChEBI" id="CHEBI:57540"/>
        <dbReference type="ChEBI" id="CHEBI:57945"/>
        <dbReference type="ChEBI" id="CHEBI:132124"/>
    </reaction>
</comment>
<keyword evidence="1" id="KW-1278">Translocase</keyword>
<dbReference type="PANTHER" id="PTHR11993">
    <property type="entry name" value="NADH-UBIQUINONE OXIDOREDUCTASE 49 KDA SUBUNIT"/>
    <property type="match status" value="1"/>
</dbReference>
<comment type="subunit">
    <text evidence="1">NDH-1 is composed of 14 different subunits. Subunits NuoB, C, D, E, F, and G constitute the peripheral sector of the complex.</text>
</comment>
<dbReference type="NCBIfam" id="TIGR01962">
    <property type="entry name" value="NuoD"/>
    <property type="match status" value="1"/>
</dbReference>